<dbReference type="RefSeq" id="WP_146861691.1">
    <property type="nucleotide sequence ID" value="NZ_BJTZ01000002.1"/>
</dbReference>
<gene>
    <name evidence="2" type="ORF">AFI02nite_06130</name>
</gene>
<feature type="transmembrane region" description="Helical" evidence="1">
    <location>
        <begin position="5"/>
        <end position="25"/>
    </location>
</feature>
<name>A0A510UDD6_ALIFS</name>
<organism evidence="2 3">
    <name type="scientific">Aliivibrio fischeri</name>
    <name type="common">Vibrio fischeri</name>
    <dbReference type="NCBI Taxonomy" id="668"/>
    <lineage>
        <taxon>Bacteria</taxon>
        <taxon>Pseudomonadati</taxon>
        <taxon>Pseudomonadota</taxon>
        <taxon>Gammaproteobacteria</taxon>
        <taxon>Vibrionales</taxon>
        <taxon>Vibrionaceae</taxon>
        <taxon>Aliivibrio</taxon>
    </lineage>
</organism>
<feature type="transmembrane region" description="Helical" evidence="1">
    <location>
        <begin position="45"/>
        <end position="68"/>
    </location>
</feature>
<dbReference type="PROSITE" id="PS51257">
    <property type="entry name" value="PROKAR_LIPOPROTEIN"/>
    <property type="match status" value="1"/>
</dbReference>
<evidence type="ECO:0000313" key="3">
    <source>
        <dbReference type="Proteomes" id="UP000321787"/>
    </source>
</evidence>
<dbReference type="EMBL" id="BJTZ01000002">
    <property type="protein sequence ID" value="GEK12577.1"/>
    <property type="molecule type" value="Genomic_DNA"/>
</dbReference>
<comment type="caution">
    <text evidence="2">The sequence shown here is derived from an EMBL/GenBank/DDBJ whole genome shotgun (WGS) entry which is preliminary data.</text>
</comment>
<reference evidence="2 3" key="1">
    <citation type="submission" date="2019-07" db="EMBL/GenBank/DDBJ databases">
        <title>Whole genome shotgun sequence of Aliivibrio fischeri NBRC 101058.</title>
        <authorList>
            <person name="Hosoyama A."/>
            <person name="Uohara A."/>
            <person name="Ohji S."/>
            <person name="Ichikawa N."/>
        </authorList>
    </citation>
    <scope>NUCLEOTIDE SEQUENCE [LARGE SCALE GENOMIC DNA]</scope>
    <source>
        <strain evidence="2 3">NBRC 101058</strain>
    </source>
</reference>
<dbReference type="Proteomes" id="UP000321787">
    <property type="component" value="Unassembled WGS sequence"/>
</dbReference>
<proteinExistence type="predicted"/>
<keyword evidence="1" id="KW-1133">Transmembrane helix</keyword>
<feature type="transmembrane region" description="Helical" evidence="1">
    <location>
        <begin position="89"/>
        <end position="108"/>
    </location>
</feature>
<protein>
    <submittedName>
        <fullName evidence="2">Uncharacterized protein</fullName>
    </submittedName>
</protein>
<dbReference type="AlphaFoldDB" id="A0A510UDD6"/>
<keyword evidence="1" id="KW-0472">Membrane</keyword>
<keyword evidence="1" id="KW-0812">Transmembrane</keyword>
<accession>A0A510UDD6</accession>
<sequence length="148" mass="17218">MIKLIFQLIGTVILSCGVFYGLWILSYSHLFGSDKGSWIMSFRYGMLAIIGMHVFLGLACSQSVEHINNWLKYKKFNRIYSLSSSDKKAMFIAGIIGIAPYFINNYYIEKYDFIQCESDLFIDRDDFYFARYVSSMEQCPIKLEANKK</sequence>
<evidence type="ECO:0000256" key="1">
    <source>
        <dbReference type="SAM" id="Phobius"/>
    </source>
</evidence>
<evidence type="ECO:0000313" key="2">
    <source>
        <dbReference type="EMBL" id="GEK12577.1"/>
    </source>
</evidence>